<gene>
    <name evidence="3" type="ORF">D3230_04280</name>
</gene>
<comment type="caution">
    <text evidence="3">The sequence shown here is derived from an EMBL/GenBank/DDBJ whole genome shotgun (WGS) entry which is preliminary data.</text>
</comment>
<name>A0ABS1SDQ2_9MICO</name>
<evidence type="ECO:0000313" key="4">
    <source>
        <dbReference type="Proteomes" id="UP001645859"/>
    </source>
</evidence>
<organism evidence="3 4">
    <name type="scientific">Leucobacter chromiireducens subsp. solipictus</name>
    <dbReference type="NCBI Taxonomy" id="398235"/>
    <lineage>
        <taxon>Bacteria</taxon>
        <taxon>Bacillati</taxon>
        <taxon>Actinomycetota</taxon>
        <taxon>Actinomycetes</taxon>
        <taxon>Micrococcales</taxon>
        <taxon>Microbacteriaceae</taxon>
        <taxon>Leucobacter</taxon>
    </lineage>
</organism>
<keyword evidence="2" id="KW-0812">Transmembrane</keyword>
<reference evidence="3 4" key="1">
    <citation type="submission" date="2018-09" db="EMBL/GenBank/DDBJ databases">
        <title>Comparative genomics of Leucobacter spp.</title>
        <authorList>
            <person name="Reis A.C."/>
            <person name="Kolvenbach B.A."/>
            <person name="Corvini P.F.X."/>
            <person name="Nunes O.C."/>
        </authorList>
    </citation>
    <scope>NUCLEOTIDE SEQUENCE [LARGE SCALE GENOMIC DNA]</scope>
    <source>
        <strain evidence="3 4">TAN 31504</strain>
    </source>
</reference>
<evidence type="ECO:0000256" key="2">
    <source>
        <dbReference type="SAM" id="Phobius"/>
    </source>
</evidence>
<proteinExistence type="predicted"/>
<evidence type="ECO:0000313" key="3">
    <source>
        <dbReference type="EMBL" id="MBL3678516.1"/>
    </source>
</evidence>
<protein>
    <submittedName>
        <fullName evidence="3">Uncharacterized protein</fullName>
    </submittedName>
</protein>
<accession>A0ABS1SDQ2</accession>
<feature type="transmembrane region" description="Helical" evidence="2">
    <location>
        <begin position="45"/>
        <end position="68"/>
    </location>
</feature>
<keyword evidence="2" id="KW-0472">Membrane</keyword>
<feature type="region of interest" description="Disordered" evidence="1">
    <location>
        <begin position="70"/>
        <end position="90"/>
    </location>
</feature>
<feature type="compositionally biased region" description="Basic and acidic residues" evidence="1">
    <location>
        <begin position="79"/>
        <end position="90"/>
    </location>
</feature>
<dbReference type="EMBL" id="QYAC01000002">
    <property type="protein sequence ID" value="MBL3678516.1"/>
    <property type="molecule type" value="Genomic_DNA"/>
</dbReference>
<evidence type="ECO:0000256" key="1">
    <source>
        <dbReference type="SAM" id="MobiDB-lite"/>
    </source>
</evidence>
<sequence>MIVLVLVPLCYSPAWDWMLFQHFSGPGSRFAGFIQALQYDLGRDWFAVILAGLAAFWSVTAVWTARTWQHPSKPRRRSARIERTDTVSPQ</sequence>
<keyword evidence="2" id="KW-1133">Transmembrane helix</keyword>
<dbReference type="Proteomes" id="UP001645859">
    <property type="component" value="Unassembled WGS sequence"/>
</dbReference>
<keyword evidence="4" id="KW-1185">Reference proteome</keyword>